<dbReference type="Proteomes" id="UP000006443">
    <property type="component" value="Unassembled WGS sequence"/>
</dbReference>
<evidence type="ECO:0000313" key="3">
    <source>
        <dbReference type="Proteomes" id="UP000006443"/>
    </source>
</evidence>
<dbReference type="eggNOG" id="ENOG502ZU8F">
    <property type="taxonomic scope" value="Bacteria"/>
</dbReference>
<dbReference type="EMBL" id="ACJM01000009">
    <property type="protein sequence ID" value="EEG77260.1"/>
    <property type="molecule type" value="Genomic_DNA"/>
</dbReference>
<keyword evidence="1" id="KW-0472">Membrane</keyword>
<accession>C0GHQ4</accession>
<gene>
    <name evidence="2" type="ORF">DealDRAFT_2013</name>
</gene>
<protein>
    <submittedName>
        <fullName evidence="2">Uncharacterized protein</fullName>
    </submittedName>
</protein>
<reference evidence="2 3" key="1">
    <citation type="submission" date="2009-02" db="EMBL/GenBank/DDBJ databases">
        <title>Sequencing of the draft genome and assembly of Dethiobacter alkaliphilus AHT 1.</title>
        <authorList>
            <consortium name="US DOE Joint Genome Institute (JGI-PGF)"/>
            <person name="Lucas S."/>
            <person name="Copeland A."/>
            <person name="Lapidus A."/>
            <person name="Glavina del Rio T."/>
            <person name="Dalin E."/>
            <person name="Tice H."/>
            <person name="Bruce D."/>
            <person name="Goodwin L."/>
            <person name="Pitluck S."/>
            <person name="Larimer F."/>
            <person name="Land M.L."/>
            <person name="Hauser L."/>
            <person name="Muyzer G."/>
        </authorList>
    </citation>
    <scope>NUCLEOTIDE SEQUENCE [LARGE SCALE GENOMIC DNA]</scope>
    <source>
        <strain evidence="2 3">AHT 1</strain>
    </source>
</reference>
<feature type="transmembrane region" description="Helical" evidence="1">
    <location>
        <begin position="78"/>
        <end position="98"/>
    </location>
</feature>
<dbReference type="RefSeq" id="WP_008517100.1">
    <property type="nucleotide sequence ID" value="NZ_ACJM01000009.1"/>
</dbReference>
<dbReference type="AlphaFoldDB" id="C0GHQ4"/>
<sequence>MEKKRIALNILGLIAVVCGVYLIGWFYNELQHITARTFASWPIFFVRPVVPVLFGAAIRVPALVGRWQQNRRFDWVRFVFQGIPGLLLIGYPTLSYIMSIRLVISPGLLFSNAWSYLFGVWVGTVIVDSIKARENIAVDSGGSSL</sequence>
<feature type="transmembrane region" description="Helical" evidence="1">
    <location>
        <begin position="7"/>
        <end position="27"/>
    </location>
</feature>
<feature type="transmembrane region" description="Helical" evidence="1">
    <location>
        <begin position="104"/>
        <end position="127"/>
    </location>
</feature>
<evidence type="ECO:0000256" key="1">
    <source>
        <dbReference type="SAM" id="Phobius"/>
    </source>
</evidence>
<comment type="caution">
    <text evidence="2">The sequence shown here is derived from an EMBL/GenBank/DDBJ whole genome shotgun (WGS) entry which is preliminary data.</text>
</comment>
<proteinExistence type="predicted"/>
<keyword evidence="1" id="KW-0812">Transmembrane</keyword>
<name>C0GHQ4_DETAL</name>
<dbReference type="OrthoDB" id="1798014at2"/>
<keyword evidence="1" id="KW-1133">Transmembrane helix</keyword>
<keyword evidence="3" id="KW-1185">Reference proteome</keyword>
<organism evidence="2 3">
    <name type="scientific">Dethiobacter alkaliphilus AHT 1</name>
    <dbReference type="NCBI Taxonomy" id="555088"/>
    <lineage>
        <taxon>Bacteria</taxon>
        <taxon>Bacillati</taxon>
        <taxon>Bacillota</taxon>
        <taxon>Dethiobacteria</taxon>
        <taxon>Dethiobacterales</taxon>
        <taxon>Dethiobacteraceae</taxon>
        <taxon>Dethiobacter</taxon>
    </lineage>
</organism>
<evidence type="ECO:0000313" key="2">
    <source>
        <dbReference type="EMBL" id="EEG77260.1"/>
    </source>
</evidence>
<feature type="transmembrane region" description="Helical" evidence="1">
    <location>
        <begin position="39"/>
        <end position="58"/>
    </location>
</feature>